<dbReference type="AlphaFoldDB" id="M3BYG3"/>
<dbReference type="SUPFAM" id="SSF48452">
    <property type="entry name" value="TPR-like"/>
    <property type="match status" value="1"/>
</dbReference>
<organism evidence="1 2">
    <name type="scientific">Sphaerulina musiva (strain SO2202)</name>
    <name type="common">Poplar stem canker fungus</name>
    <name type="synonym">Septoria musiva</name>
    <dbReference type="NCBI Taxonomy" id="692275"/>
    <lineage>
        <taxon>Eukaryota</taxon>
        <taxon>Fungi</taxon>
        <taxon>Dikarya</taxon>
        <taxon>Ascomycota</taxon>
        <taxon>Pezizomycotina</taxon>
        <taxon>Dothideomycetes</taxon>
        <taxon>Dothideomycetidae</taxon>
        <taxon>Mycosphaerellales</taxon>
        <taxon>Mycosphaerellaceae</taxon>
        <taxon>Sphaerulina</taxon>
    </lineage>
</organism>
<dbReference type="OMA" id="KAFHAIH"/>
<reference evidence="1 2" key="1">
    <citation type="journal article" date="2012" name="PLoS Pathog.">
        <title>Diverse lifestyles and strategies of plant pathogenesis encoded in the genomes of eighteen Dothideomycetes fungi.</title>
        <authorList>
            <person name="Ohm R.A."/>
            <person name="Feau N."/>
            <person name="Henrissat B."/>
            <person name="Schoch C.L."/>
            <person name="Horwitz B.A."/>
            <person name="Barry K.W."/>
            <person name="Condon B.J."/>
            <person name="Copeland A.C."/>
            <person name="Dhillon B."/>
            <person name="Glaser F."/>
            <person name="Hesse C.N."/>
            <person name="Kosti I."/>
            <person name="LaButti K."/>
            <person name="Lindquist E.A."/>
            <person name="Lucas S."/>
            <person name="Salamov A.A."/>
            <person name="Bradshaw R.E."/>
            <person name="Ciuffetti L."/>
            <person name="Hamelin R.C."/>
            <person name="Kema G.H.J."/>
            <person name="Lawrence C."/>
            <person name="Scott J.A."/>
            <person name="Spatafora J.W."/>
            <person name="Turgeon B.G."/>
            <person name="de Wit P.J.G.M."/>
            <person name="Zhong S."/>
            <person name="Goodwin S.B."/>
            <person name="Grigoriev I.V."/>
        </authorList>
    </citation>
    <scope>NUCLEOTIDE SEQUENCE [LARGE SCALE GENOMIC DNA]</scope>
    <source>
        <strain evidence="1 2">SO2202</strain>
    </source>
</reference>
<keyword evidence="2" id="KW-1185">Reference proteome</keyword>
<dbReference type="OrthoDB" id="5229512at2759"/>
<accession>M3BYG3</accession>
<evidence type="ECO:0000313" key="1">
    <source>
        <dbReference type="EMBL" id="EMF13101.1"/>
    </source>
</evidence>
<dbReference type="GeneID" id="27906786"/>
<dbReference type="Gene3D" id="1.25.40.10">
    <property type="entry name" value="Tetratricopeptide repeat domain"/>
    <property type="match status" value="1"/>
</dbReference>
<dbReference type="HOGENOM" id="CLU_040833_0_0_1"/>
<dbReference type="eggNOG" id="ENOG502RPYR">
    <property type="taxonomic scope" value="Eukaryota"/>
</dbReference>
<proteinExistence type="predicted"/>
<dbReference type="EMBL" id="KB456263">
    <property type="protein sequence ID" value="EMF13101.1"/>
    <property type="molecule type" value="Genomic_DNA"/>
</dbReference>
<evidence type="ECO:0008006" key="3">
    <source>
        <dbReference type="Google" id="ProtNLM"/>
    </source>
</evidence>
<evidence type="ECO:0000313" key="2">
    <source>
        <dbReference type="Proteomes" id="UP000016931"/>
    </source>
</evidence>
<gene>
    <name evidence="1" type="ORF">SEPMUDRAFT_63701</name>
</gene>
<dbReference type="STRING" id="692275.M3BYG3"/>
<dbReference type="RefSeq" id="XP_016761222.1">
    <property type="nucleotide sequence ID" value="XM_016909649.1"/>
</dbReference>
<name>M3BYG3_SPHMS</name>
<dbReference type="InterPro" id="IPR011990">
    <property type="entry name" value="TPR-like_helical_dom_sf"/>
</dbReference>
<dbReference type="Proteomes" id="UP000016931">
    <property type="component" value="Unassembled WGS sequence"/>
</dbReference>
<protein>
    <recommendedName>
        <fullName evidence="3">TPR-like protein</fullName>
    </recommendedName>
</protein>
<sequence length="414" mass="47685">MAGTVPDRRHLLTLPGEIREEVYRLLLSPAASRIDHADEYTTYDYNPALQLLLTSRQIYLEARKIFRDLNVFVRIETPWPEAQSHVQLEGHVPVLVSRERAGDFRGHSLNISIDAPGHSSLGWETQKFVILADDLDKFTTMWFYSDLSHSGLNEHLRMRLELRDPFAPDHDQKRMPKALQRKLLLPFAQIKNLNRASCQEGTTFVGELKPYPSIEQEMRKLQAEPHQTAEHCLREATRLKFEGNAELAKENYQSALDLYHDAWKAMHVVIKGRKRYIHADAFFARSLREEPYIGKNGQTERLLLRVQLVANTCAVYLKQKEWELCRHWGMRSIDMLREAMGIDDRMDLAPEEEAVPAFPAATQIGKIYYRTAVACRELNDDAQARRLLRVARIYLPNDESVKKEVAATALQIGG</sequence>